<gene>
    <name evidence="5" type="ordered locus">CPS_3379</name>
</gene>
<dbReference type="Gene3D" id="3.40.50.410">
    <property type="entry name" value="von Willebrand factor, type A domain"/>
    <property type="match status" value="1"/>
</dbReference>
<evidence type="ECO:0000313" key="6">
    <source>
        <dbReference type="Proteomes" id="UP000000547"/>
    </source>
</evidence>
<dbReference type="Pfam" id="PF13768">
    <property type="entry name" value="VWA_3"/>
    <property type="match status" value="1"/>
</dbReference>
<dbReference type="InterPro" id="IPR013694">
    <property type="entry name" value="VIT"/>
</dbReference>
<dbReference type="InterPro" id="IPR022440">
    <property type="entry name" value="CHP03788"/>
</dbReference>
<dbReference type="EMBL" id="CP000083">
    <property type="protein sequence ID" value="AAZ26680.1"/>
    <property type="molecule type" value="Genomic_DNA"/>
</dbReference>
<dbReference type="PROSITE" id="PS51468">
    <property type="entry name" value="VIT"/>
    <property type="match status" value="1"/>
</dbReference>
<dbReference type="PANTHER" id="PTHR45737">
    <property type="entry name" value="VON WILLEBRAND FACTOR A DOMAIN-CONTAINING PROTEIN 5A"/>
    <property type="match status" value="1"/>
</dbReference>
<dbReference type="KEGG" id="cps:CPS_3379"/>
<dbReference type="Proteomes" id="UP000000547">
    <property type="component" value="Chromosome"/>
</dbReference>
<keyword evidence="2" id="KW-0472">Membrane</keyword>
<evidence type="ECO:0000259" key="3">
    <source>
        <dbReference type="PROSITE" id="PS50234"/>
    </source>
</evidence>
<reference evidence="5" key="1">
    <citation type="journal article" date="2005" name="Proc. Natl. Acad. Sci. U.S.A.">
        <title>The psychrophilic lifestyle as revealed by the genome sequence of Colwellia psychrerythraea 34H through genomic and proteomic analyses.</title>
        <authorList>
            <person name="Methe B.A."/>
            <person name="Nelson K.E."/>
            <person name="Deming J.W."/>
            <person name="Momen B."/>
            <person name="Melamud E."/>
            <person name="Zhang X."/>
            <person name="Moult J."/>
            <person name="Madupu R."/>
            <person name="Nelson W.C."/>
            <person name="Dodson R.J."/>
            <person name="Brinkac L.M."/>
            <person name="Daugherty S.C."/>
            <person name="Durkin A.S."/>
            <person name="DeBoy R.T."/>
            <person name="Kolonay J.F."/>
            <person name="Sullivan S.A."/>
            <person name="Zhou L."/>
            <person name="Davidsen T.M."/>
            <person name="Wu M."/>
            <person name="Huston A.L."/>
            <person name="Lewis M."/>
            <person name="Weaver B."/>
            <person name="Weidman J.F."/>
            <person name="Khouri H."/>
            <person name="Utterback T.R."/>
            <person name="Feldblyum T.V."/>
            <person name="Fraser C.M."/>
        </authorList>
    </citation>
    <scope>NUCLEOTIDE SEQUENCE [LARGE SCALE GENOMIC DNA]</scope>
    <source>
        <strain evidence="5">34H</strain>
    </source>
</reference>
<feature type="region of interest" description="Disordered" evidence="1">
    <location>
        <begin position="230"/>
        <end position="260"/>
    </location>
</feature>
<evidence type="ECO:0000313" key="5">
    <source>
        <dbReference type="EMBL" id="AAZ26680.1"/>
    </source>
</evidence>
<dbReference type="NCBIfam" id="TIGR03788">
    <property type="entry name" value="marine_srt_targ"/>
    <property type="match status" value="1"/>
</dbReference>
<dbReference type="Pfam" id="PF08487">
    <property type="entry name" value="VIT"/>
    <property type="match status" value="1"/>
</dbReference>
<dbReference type="SUPFAM" id="SSF53300">
    <property type="entry name" value="vWA-like"/>
    <property type="match status" value="1"/>
</dbReference>
<dbReference type="SMART" id="SM00609">
    <property type="entry name" value="VIT"/>
    <property type="match status" value="1"/>
</dbReference>
<accession>Q47YR5</accession>
<feature type="domain" description="VWFA" evidence="3">
    <location>
        <begin position="395"/>
        <end position="569"/>
    </location>
</feature>
<feature type="compositionally biased region" description="Polar residues" evidence="1">
    <location>
        <begin position="231"/>
        <end position="260"/>
    </location>
</feature>
<protein>
    <submittedName>
        <fullName evidence="5">von Willebrand factor type A domain protein</fullName>
    </submittedName>
</protein>
<evidence type="ECO:0000256" key="1">
    <source>
        <dbReference type="SAM" id="MobiDB-lite"/>
    </source>
</evidence>
<evidence type="ECO:0000259" key="4">
    <source>
        <dbReference type="PROSITE" id="PS51468"/>
    </source>
</evidence>
<keyword evidence="2" id="KW-1133">Transmembrane helix</keyword>
<proteinExistence type="predicted"/>
<dbReference type="InterPro" id="IPR036465">
    <property type="entry name" value="vWFA_dom_sf"/>
</dbReference>
<feature type="domain" description="VIT" evidence="4">
    <location>
        <begin position="80"/>
        <end position="208"/>
    </location>
</feature>
<dbReference type="SMART" id="SM00327">
    <property type="entry name" value="VWA"/>
    <property type="match status" value="1"/>
</dbReference>
<dbReference type="AlphaFoldDB" id="Q47YR5"/>
<dbReference type="InterPro" id="IPR002035">
    <property type="entry name" value="VWF_A"/>
</dbReference>
<dbReference type="PROSITE" id="PS50234">
    <property type="entry name" value="VWFA"/>
    <property type="match status" value="1"/>
</dbReference>
<evidence type="ECO:0000256" key="2">
    <source>
        <dbReference type="SAM" id="Phobius"/>
    </source>
</evidence>
<sequence length="786" mass="88034">MFTSKKNLQLIDYKNSYYCQQQRKKRRYKWFKISVLLLLIISLALVFMPYAQSEQLDSQEQIKRGNVLVHGPQLLFENPNNSQSQNPNIAVRATFPVDIEANIEINGLVAYAEIKQTFINPYNIALAGKYQFPLPENSAVKQLMIKMGNVEILGEIMEKKAAKAIYQKAKKKGRKASLVEQQRPNLFTNKIANIPAQSTVVVTLKFIMPVSFSQGKFNLRLPLALTDRYQPRSTSNSFNESSGHSPEYSSERSPSNFTHDLTNVSANISTKSLPEPFKISTTRSSTTHVRSVARSQSSINIVLNSGIPITSIVSDSHKIQSRDLSSKLNSEQNAYFITLDKTQVISNKTFDLTWQLIASNQPQVSSFTQEISGEHYTLLTFFPPEKAVAQVIARDIIFIIDTSGSMQAGSMEQAKSSLQLALLQLNNKDSFNIIAFDNDTELLFPVTHMASAHNISKAQQFIDGLSANGGTEMYRPLSNALMMKKDKTQSSKAIRQIVFITDGAVANEFELMQLLNTAQGDFRLYTVGIGAAPNGYFMKKAAQFGRGSYVFIQNKSEVQRKMSHFMTKISQPALTNIALTLDNQIHQHVEVYPKKIPDLYFGEPLQIALKSQFPISSVQLTAETVSTPFYQQLIIDDRQPSKGISSLWARRKIESLVDSLIVGANKDKVKSQVIATSLNHQIISPYTSFIAVEKQPEVSSLLVKNDLSSVKKSKNNAIPAHESLLVAMPQTALDWQLQFLVGIALMLLSLVFMKIRNLALLNNIMLANTWLANKRFKLVNCNEKPH</sequence>
<feature type="transmembrane region" description="Helical" evidence="2">
    <location>
        <begin position="30"/>
        <end position="51"/>
    </location>
</feature>
<dbReference type="RefSeq" id="WP_011044141.1">
    <property type="nucleotide sequence ID" value="NC_003910.7"/>
</dbReference>
<name>Q47YR5_COLP3</name>
<feature type="transmembrane region" description="Helical" evidence="2">
    <location>
        <begin position="735"/>
        <end position="755"/>
    </location>
</feature>
<organism evidence="5 6">
    <name type="scientific">Colwellia psychrerythraea (strain 34H / ATCC BAA-681)</name>
    <name type="common">Vibrio psychroerythus</name>
    <dbReference type="NCBI Taxonomy" id="167879"/>
    <lineage>
        <taxon>Bacteria</taxon>
        <taxon>Pseudomonadati</taxon>
        <taxon>Pseudomonadota</taxon>
        <taxon>Gammaproteobacteria</taxon>
        <taxon>Alteromonadales</taxon>
        <taxon>Colwelliaceae</taxon>
        <taxon>Colwellia</taxon>
    </lineage>
</organism>
<dbReference type="PANTHER" id="PTHR45737:SF6">
    <property type="entry name" value="VON WILLEBRAND FACTOR A DOMAIN-CONTAINING PROTEIN 5A"/>
    <property type="match status" value="1"/>
</dbReference>
<dbReference type="HOGENOM" id="CLU_011139_1_1_6"/>
<keyword evidence="2" id="KW-0812">Transmembrane</keyword>
<dbReference type="STRING" id="167879.CPS_3379"/>